<keyword evidence="1" id="KW-0540">Nuclease</keyword>
<keyword evidence="1" id="KW-0378">Hydrolase</keyword>
<protein>
    <submittedName>
        <fullName evidence="1">Endonuclease</fullName>
    </submittedName>
</protein>
<feature type="non-terminal residue" evidence="1">
    <location>
        <position position="162"/>
    </location>
</feature>
<sequence length="162" mass="17988">DWTVAIDRGGWRRGADTERAIAPGVSVKMLQRKPERQHEDRYSIGRLMSPRDEAIDLDENAWKVALEVTRLAWSSDPARAGRDEPASPNGPAIRRVRGFGSHNVEAHPDRGVLLLYVLDPKLGGFPEDTPPVVGFGISFPGSNSGVKVEYKVNNILWEQEYG</sequence>
<feature type="non-terminal residue" evidence="1">
    <location>
        <position position="1"/>
    </location>
</feature>
<organism evidence="1">
    <name type="scientific">mine drainage metagenome</name>
    <dbReference type="NCBI Taxonomy" id="410659"/>
    <lineage>
        <taxon>unclassified sequences</taxon>
        <taxon>metagenomes</taxon>
        <taxon>ecological metagenomes</taxon>
    </lineage>
</organism>
<gene>
    <name evidence="1" type="ORF">B1A_01999</name>
</gene>
<reference evidence="1" key="2">
    <citation type="journal article" date="2014" name="ISME J.">
        <title>Microbial stratification in low pH oxic and suboxic macroscopic growths along an acid mine drainage.</title>
        <authorList>
            <person name="Mendez-Garcia C."/>
            <person name="Mesa V."/>
            <person name="Sprenger R.R."/>
            <person name="Richter M."/>
            <person name="Diez M.S."/>
            <person name="Solano J."/>
            <person name="Bargiela R."/>
            <person name="Golyshina O.V."/>
            <person name="Manteca A."/>
            <person name="Ramos J.L."/>
            <person name="Gallego J.R."/>
            <person name="Llorente I."/>
            <person name="Martins Dos Santos V.A."/>
            <person name="Jensen O.N."/>
            <person name="Pelaez A.I."/>
            <person name="Sanchez J."/>
            <person name="Ferrer M."/>
        </authorList>
    </citation>
    <scope>NUCLEOTIDE SEQUENCE</scope>
</reference>
<dbReference type="AlphaFoldDB" id="T1C0D3"/>
<keyword evidence="1" id="KW-0255">Endonuclease</keyword>
<accession>T1C0D3</accession>
<dbReference type="EMBL" id="AUZX01001499">
    <property type="protein sequence ID" value="EQD78941.1"/>
    <property type="molecule type" value="Genomic_DNA"/>
</dbReference>
<reference evidence="1" key="1">
    <citation type="submission" date="2013-08" db="EMBL/GenBank/DDBJ databases">
        <authorList>
            <person name="Mendez C."/>
            <person name="Richter M."/>
            <person name="Ferrer M."/>
            <person name="Sanchez J."/>
        </authorList>
    </citation>
    <scope>NUCLEOTIDE SEQUENCE</scope>
</reference>
<dbReference type="GO" id="GO:0004519">
    <property type="term" value="F:endonuclease activity"/>
    <property type="evidence" value="ECO:0007669"/>
    <property type="project" value="UniProtKB-KW"/>
</dbReference>
<evidence type="ECO:0000313" key="1">
    <source>
        <dbReference type="EMBL" id="EQD78941.1"/>
    </source>
</evidence>
<comment type="caution">
    <text evidence="1">The sequence shown here is derived from an EMBL/GenBank/DDBJ whole genome shotgun (WGS) entry which is preliminary data.</text>
</comment>
<proteinExistence type="predicted"/>
<name>T1C0D3_9ZZZZ</name>